<evidence type="ECO:0000313" key="4">
    <source>
        <dbReference type="Proteomes" id="UP000008783"/>
    </source>
</evidence>
<evidence type="ECO:0000259" key="2">
    <source>
        <dbReference type="Pfam" id="PF20231"/>
    </source>
</evidence>
<dbReference type="OrthoDB" id="2495569at2759"/>
<proteinExistence type="predicted"/>
<accession>E3JSI5</accession>
<reference key="1">
    <citation type="submission" date="2007-01" db="EMBL/GenBank/DDBJ databases">
        <title>The Genome Sequence of Puccinia graminis f. sp. tritici Strain CRL 75-36-700-3.</title>
        <authorList>
            <consortium name="The Broad Institute Genome Sequencing Platform"/>
            <person name="Birren B."/>
            <person name="Lander E."/>
            <person name="Galagan J."/>
            <person name="Nusbaum C."/>
            <person name="Devon K."/>
            <person name="Cuomo C."/>
            <person name="Jaffe D."/>
            <person name="Butler J."/>
            <person name="Alvarez P."/>
            <person name="Gnerre S."/>
            <person name="Grabherr M."/>
            <person name="Mauceli E."/>
            <person name="Brockman W."/>
            <person name="Young S."/>
            <person name="LaButti K."/>
            <person name="Sykes S."/>
            <person name="DeCaprio D."/>
            <person name="Crawford M."/>
            <person name="Koehrsen M."/>
            <person name="Engels R."/>
            <person name="Montgomery P."/>
            <person name="Pearson M."/>
            <person name="Howarth C."/>
            <person name="Larson L."/>
            <person name="White J."/>
            <person name="Zeng Q."/>
            <person name="Kodira C."/>
            <person name="Yandava C."/>
            <person name="Alvarado L."/>
            <person name="O'Leary S."/>
            <person name="Szabo L."/>
            <person name="Dean R."/>
            <person name="Schein J."/>
        </authorList>
    </citation>
    <scope>NUCLEOTIDE SEQUENCE</scope>
    <source>
        <strain>CRL 75-36-700-3</strain>
    </source>
</reference>
<dbReference type="KEGG" id="pgr:PGTG_01551"/>
<dbReference type="VEuPathDB" id="FungiDB:PGTG_01551"/>
<gene>
    <name evidence="3" type="ORF">PGTG_01551</name>
</gene>
<protein>
    <recommendedName>
        <fullName evidence="2">DUF6589 domain-containing protein</fullName>
    </recommendedName>
</protein>
<feature type="region of interest" description="Disordered" evidence="1">
    <location>
        <begin position="147"/>
        <end position="179"/>
    </location>
</feature>
<dbReference type="OMA" id="QNIPMAP"/>
<reference evidence="4" key="2">
    <citation type="journal article" date="2011" name="Proc. Natl. Acad. Sci. U.S.A.">
        <title>Obligate biotrophy features unraveled by the genomic analysis of rust fungi.</title>
        <authorList>
            <person name="Duplessis S."/>
            <person name="Cuomo C.A."/>
            <person name="Lin Y.-C."/>
            <person name="Aerts A."/>
            <person name="Tisserant E."/>
            <person name="Veneault-Fourrey C."/>
            <person name="Joly D.L."/>
            <person name="Hacquard S."/>
            <person name="Amselem J."/>
            <person name="Cantarel B.L."/>
            <person name="Chiu R."/>
            <person name="Coutinho P.M."/>
            <person name="Feau N."/>
            <person name="Field M."/>
            <person name="Frey P."/>
            <person name="Gelhaye E."/>
            <person name="Goldberg J."/>
            <person name="Grabherr M.G."/>
            <person name="Kodira C.D."/>
            <person name="Kohler A."/>
            <person name="Kuees U."/>
            <person name="Lindquist E.A."/>
            <person name="Lucas S.M."/>
            <person name="Mago R."/>
            <person name="Mauceli E."/>
            <person name="Morin E."/>
            <person name="Murat C."/>
            <person name="Pangilinan J.L."/>
            <person name="Park R."/>
            <person name="Pearson M."/>
            <person name="Quesneville H."/>
            <person name="Rouhier N."/>
            <person name="Sakthikumar S."/>
            <person name="Salamov A.A."/>
            <person name="Schmutz J."/>
            <person name="Selles B."/>
            <person name="Shapiro H."/>
            <person name="Tanguay P."/>
            <person name="Tuskan G.A."/>
            <person name="Henrissat B."/>
            <person name="Van de Peer Y."/>
            <person name="Rouze P."/>
            <person name="Ellis J.G."/>
            <person name="Dodds P.N."/>
            <person name="Schein J.E."/>
            <person name="Zhong S."/>
            <person name="Hamelin R.C."/>
            <person name="Grigoriev I.V."/>
            <person name="Szabo L.J."/>
            <person name="Martin F."/>
        </authorList>
    </citation>
    <scope>NUCLEOTIDE SEQUENCE [LARGE SCALE GENOMIC DNA]</scope>
    <source>
        <strain evidence="4">CRL 75-36-700-3 / race SCCL</strain>
    </source>
</reference>
<dbReference type="Pfam" id="PF20231">
    <property type="entry name" value="DUF6589"/>
    <property type="match status" value="1"/>
</dbReference>
<organism evidence="3 4">
    <name type="scientific">Puccinia graminis f. sp. tritici (strain CRL 75-36-700-3 / race SCCL)</name>
    <name type="common">Black stem rust fungus</name>
    <dbReference type="NCBI Taxonomy" id="418459"/>
    <lineage>
        <taxon>Eukaryota</taxon>
        <taxon>Fungi</taxon>
        <taxon>Dikarya</taxon>
        <taxon>Basidiomycota</taxon>
        <taxon>Pucciniomycotina</taxon>
        <taxon>Pucciniomycetes</taxon>
        <taxon>Pucciniales</taxon>
        <taxon>Pucciniaceae</taxon>
        <taxon>Puccinia</taxon>
    </lineage>
</organism>
<dbReference type="EMBL" id="DS178263">
    <property type="protein sequence ID" value="EFP74958.1"/>
    <property type="molecule type" value="Genomic_DNA"/>
</dbReference>
<dbReference type="InParanoid" id="E3JSI5"/>
<name>E3JSI5_PUCGT</name>
<dbReference type="InterPro" id="IPR046496">
    <property type="entry name" value="DUF6589"/>
</dbReference>
<evidence type="ECO:0000256" key="1">
    <source>
        <dbReference type="SAM" id="MobiDB-lite"/>
    </source>
</evidence>
<keyword evidence="4" id="KW-1185">Reference proteome</keyword>
<dbReference type="Proteomes" id="UP000008783">
    <property type="component" value="Unassembled WGS sequence"/>
</dbReference>
<dbReference type="AlphaFoldDB" id="E3JSI5"/>
<evidence type="ECO:0000313" key="3">
    <source>
        <dbReference type="EMBL" id="EFP74958.1"/>
    </source>
</evidence>
<dbReference type="GeneID" id="10547240"/>
<dbReference type="HOGENOM" id="CLU_009176_0_0_1"/>
<feature type="domain" description="DUF6589" evidence="2">
    <location>
        <begin position="352"/>
        <end position="748"/>
    </location>
</feature>
<dbReference type="RefSeq" id="XP_003319377.1">
    <property type="nucleotide sequence ID" value="XM_003319329.1"/>
</dbReference>
<sequence length="839" mass="94873">MESPAETLKVLNICKLLNSTPTKMTPKRLLHIFLESNNSEIAYLRRLWARPRGLDSTIQLLNLLRDEILSSEGGRARWSDFIQQEAISILVSQESPRGNHPAGSFHSSLTVKEAFFTAEEQRVQEIAMTSEDMPFLYGLMGGMLRGHGHDKASSADNEPSASPDLSEDHPGSTNDQATPEDFAEVSYYLALSGEERKNARIDRIATTICSIMAFARNRRANGLQLKNAVRFTACGVSERVQEYLHYLGLSASRRTAMSALKTLASEGEEAIKKVMAWEENTPIAPTICIDNIDMEQRVHDISVGRRSNTFRGTWGYIHVPNPSLLSSLNMEELTLQAYQESIQNFRTFSIEPKHFMPTPEAKISEVEVWKSQIARVLMEYIALPLDKSKAIPTEPAVIDQISAEKPTIHMLKLMDVSDNSAESIGQVFATIHKQSGLSDKHFYGRLQPMDGDLGTIQNFNSLRSQRAPSPYPKENLDNVIFQLGASHTLWNIASAIFTHHFGDPSDQTNCGAWHFLEAIGFPADKAIQKKDFTLMINQMEKVMEAMLYYCLRVIMKNQFQKLGEDRLSIPTSQWNQIVNDCYEQFCSPEARSTAARQVSPKLSNLLIMLHDFSSVVEAKRSMRAGDIGRLINVWKKWCLMTQGLKGLTNYSSYLPRMVLLLTEILPPALRKYLSHNLLFSPTGRANHFVAKDHWLECQNYWLKFVYNNTGNGTNVDRLRDLFSVNIILLQGMFQSLKVDCGATVIYQSHKNSLTQRSLDMFLQMAVNRHVLDQTMSKPKSPINRIDNTLLTGLAKFKRTIRSKDSQLKKMKKHLLYTGQAHAIQDEEEADSEPEHDSGM</sequence>